<dbReference type="Pfam" id="PF00089">
    <property type="entry name" value="Trypsin"/>
    <property type="match status" value="1"/>
</dbReference>
<evidence type="ECO:0000259" key="11">
    <source>
        <dbReference type="PROSITE" id="PS50240"/>
    </source>
</evidence>
<evidence type="ECO:0000256" key="6">
    <source>
        <dbReference type="ARBA" id="ARBA00022825"/>
    </source>
</evidence>
<dbReference type="PROSITE" id="PS50240">
    <property type="entry name" value="TRYPSIN_DOM"/>
    <property type="match status" value="1"/>
</dbReference>
<dbReference type="Proteomes" id="UP000007798">
    <property type="component" value="Unassembled WGS sequence"/>
</dbReference>
<dbReference type="InParanoid" id="B4N9J0"/>
<comment type="similarity">
    <text evidence="9">Belongs to the peptidase S1 family. CLIP subfamily.</text>
</comment>
<evidence type="ECO:0000313" key="13">
    <source>
        <dbReference type="Proteomes" id="UP000007798"/>
    </source>
</evidence>
<evidence type="ECO:0000256" key="3">
    <source>
        <dbReference type="ARBA" id="ARBA00022670"/>
    </source>
</evidence>
<dbReference type="InterPro" id="IPR001314">
    <property type="entry name" value="Peptidase_S1A"/>
</dbReference>
<dbReference type="STRING" id="7260.B4N9J0"/>
<dbReference type="eggNOG" id="KOG3627">
    <property type="taxonomic scope" value="Eukaryota"/>
</dbReference>
<keyword evidence="13" id="KW-1185">Reference proteome</keyword>
<dbReference type="HOGENOM" id="CLU_006842_16_1_1"/>
<dbReference type="SUPFAM" id="SSF50494">
    <property type="entry name" value="Trypsin-like serine proteases"/>
    <property type="match status" value="1"/>
</dbReference>
<keyword evidence="4" id="KW-0732">Signal</keyword>
<evidence type="ECO:0000256" key="8">
    <source>
        <dbReference type="ARBA" id="ARBA00023157"/>
    </source>
</evidence>
<dbReference type="InterPro" id="IPR043504">
    <property type="entry name" value="Peptidase_S1_PA_chymotrypsin"/>
</dbReference>
<keyword evidence="6" id="KW-0720">Serine protease</keyword>
<dbReference type="SMR" id="B4N9J0"/>
<dbReference type="GO" id="GO:0006508">
    <property type="term" value="P:proteolysis"/>
    <property type="evidence" value="ECO:0007669"/>
    <property type="project" value="UniProtKB-KW"/>
</dbReference>
<protein>
    <recommendedName>
        <fullName evidence="11">Peptidase S1 domain-containing protein</fullName>
    </recommendedName>
</protein>
<gene>
    <name evidence="12" type="primary">Dwil\GK10897</name>
    <name evidence="12" type="ORF">Dwil_GK10897</name>
</gene>
<dbReference type="OrthoDB" id="6147874at2759"/>
<evidence type="ECO:0000313" key="12">
    <source>
        <dbReference type="EMBL" id="EDW81666.2"/>
    </source>
</evidence>
<name>B4N9J0_DROWI</name>
<evidence type="ECO:0000256" key="5">
    <source>
        <dbReference type="ARBA" id="ARBA00022801"/>
    </source>
</evidence>
<reference evidence="12 13" key="1">
    <citation type="journal article" date="2007" name="Nature">
        <title>Evolution of genes and genomes on the Drosophila phylogeny.</title>
        <authorList>
            <consortium name="Drosophila 12 Genomes Consortium"/>
            <person name="Clark A.G."/>
            <person name="Eisen M.B."/>
            <person name="Smith D.R."/>
            <person name="Bergman C.M."/>
            <person name="Oliver B."/>
            <person name="Markow T.A."/>
            <person name="Kaufman T.C."/>
            <person name="Kellis M."/>
            <person name="Gelbart W."/>
            <person name="Iyer V.N."/>
            <person name="Pollard D.A."/>
            <person name="Sackton T.B."/>
            <person name="Larracuente A.M."/>
            <person name="Singh N.D."/>
            <person name="Abad J.P."/>
            <person name="Abt D.N."/>
            <person name="Adryan B."/>
            <person name="Aguade M."/>
            <person name="Akashi H."/>
            <person name="Anderson W.W."/>
            <person name="Aquadro C.F."/>
            <person name="Ardell D.H."/>
            <person name="Arguello R."/>
            <person name="Artieri C.G."/>
            <person name="Barbash D.A."/>
            <person name="Barker D."/>
            <person name="Barsanti P."/>
            <person name="Batterham P."/>
            <person name="Batzoglou S."/>
            <person name="Begun D."/>
            <person name="Bhutkar A."/>
            <person name="Blanco E."/>
            <person name="Bosak S.A."/>
            <person name="Bradley R.K."/>
            <person name="Brand A.D."/>
            <person name="Brent M.R."/>
            <person name="Brooks A.N."/>
            <person name="Brown R.H."/>
            <person name="Butlin R.K."/>
            <person name="Caggese C."/>
            <person name="Calvi B.R."/>
            <person name="Bernardo de Carvalho A."/>
            <person name="Caspi A."/>
            <person name="Castrezana S."/>
            <person name="Celniker S.E."/>
            <person name="Chang J.L."/>
            <person name="Chapple C."/>
            <person name="Chatterji S."/>
            <person name="Chinwalla A."/>
            <person name="Civetta A."/>
            <person name="Clifton S.W."/>
            <person name="Comeron J.M."/>
            <person name="Costello J.C."/>
            <person name="Coyne J.A."/>
            <person name="Daub J."/>
            <person name="David R.G."/>
            <person name="Delcher A.L."/>
            <person name="Delehaunty K."/>
            <person name="Do C.B."/>
            <person name="Ebling H."/>
            <person name="Edwards K."/>
            <person name="Eickbush T."/>
            <person name="Evans J.D."/>
            <person name="Filipski A."/>
            <person name="Findeiss S."/>
            <person name="Freyhult E."/>
            <person name="Fulton L."/>
            <person name="Fulton R."/>
            <person name="Garcia A.C."/>
            <person name="Gardiner A."/>
            <person name="Garfield D.A."/>
            <person name="Garvin B.E."/>
            <person name="Gibson G."/>
            <person name="Gilbert D."/>
            <person name="Gnerre S."/>
            <person name="Godfrey J."/>
            <person name="Good R."/>
            <person name="Gotea V."/>
            <person name="Gravely B."/>
            <person name="Greenberg A.J."/>
            <person name="Griffiths-Jones S."/>
            <person name="Gross S."/>
            <person name="Guigo R."/>
            <person name="Gustafson E.A."/>
            <person name="Haerty W."/>
            <person name="Hahn M.W."/>
            <person name="Halligan D.L."/>
            <person name="Halpern A.L."/>
            <person name="Halter G.M."/>
            <person name="Han M.V."/>
            <person name="Heger A."/>
            <person name="Hillier L."/>
            <person name="Hinrichs A.S."/>
            <person name="Holmes I."/>
            <person name="Hoskins R.A."/>
            <person name="Hubisz M.J."/>
            <person name="Hultmark D."/>
            <person name="Huntley M.A."/>
            <person name="Jaffe D.B."/>
            <person name="Jagadeeshan S."/>
            <person name="Jeck W.R."/>
            <person name="Johnson J."/>
            <person name="Jones C.D."/>
            <person name="Jordan W.C."/>
            <person name="Karpen G.H."/>
            <person name="Kataoka E."/>
            <person name="Keightley P.D."/>
            <person name="Kheradpour P."/>
            <person name="Kirkness E.F."/>
            <person name="Koerich L.B."/>
            <person name="Kristiansen K."/>
            <person name="Kudrna D."/>
            <person name="Kulathinal R.J."/>
            <person name="Kumar S."/>
            <person name="Kwok R."/>
            <person name="Lander E."/>
            <person name="Langley C.H."/>
            <person name="Lapoint R."/>
            <person name="Lazzaro B.P."/>
            <person name="Lee S.J."/>
            <person name="Levesque L."/>
            <person name="Li R."/>
            <person name="Lin C.F."/>
            <person name="Lin M.F."/>
            <person name="Lindblad-Toh K."/>
            <person name="Llopart A."/>
            <person name="Long M."/>
            <person name="Low L."/>
            <person name="Lozovsky E."/>
            <person name="Lu J."/>
            <person name="Luo M."/>
            <person name="Machado C.A."/>
            <person name="Makalowski W."/>
            <person name="Marzo M."/>
            <person name="Matsuda M."/>
            <person name="Matzkin L."/>
            <person name="McAllister B."/>
            <person name="McBride C.S."/>
            <person name="McKernan B."/>
            <person name="McKernan K."/>
            <person name="Mendez-Lago M."/>
            <person name="Minx P."/>
            <person name="Mollenhauer M.U."/>
            <person name="Montooth K."/>
            <person name="Mount S.M."/>
            <person name="Mu X."/>
            <person name="Myers E."/>
            <person name="Negre B."/>
            <person name="Newfeld S."/>
            <person name="Nielsen R."/>
            <person name="Noor M.A."/>
            <person name="O'Grady P."/>
            <person name="Pachter L."/>
            <person name="Papaceit M."/>
            <person name="Parisi M.J."/>
            <person name="Parisi M."/>
            <person name="Parts L."/>
            <person name="Pedersen J.S."/>
            <person name="Pesole G."/>
            <person name="Phillippy A.M."/>
            <person name="Ponting C.P."/>
            <person name="Pop M."/>
            <person name="Porcelli D."/>
            <person name="Powell J.R."/>
            <person name="Prohaska S."/>
            <person name="Pruitt K."/>
            <person name="Puig M."/>
            <person name="Quesneville H."/>
            <person name="Ram K.R."/>
            <person name="Rand D."/>
            <person name="Rasmussen M.D."/>
            <person name="Reed L.K."/>
            <person name="Reenan R."/>
            <person name="Reily A."/>
            <person name="Remington K.A."/>
            <person name="Rieger T.T."/>
            <person name="Ritchie M.G."/>
            <person name="Robin C."/>
            <person name="Rogers Y.H."/>
            <person name="Rohde C."/>
            <person name="Rozas J."/>
            <person name="Rubenfield M.J."/>
            <person name="Ruiz A."/>
            <person name="Russo S."/>
            <person name="Salzberg S.L."/>
            <person name="Sanchez-Gracia A."/>
            <person name="Saranga D.J."/>
            <person name="Sato H."/>
            <person name="Schaeffer S.W."/>
            <person name="Schatz M.C."/>
            <person name="Schlenke T."/>
            <person name="Schwartz R."/>
            <person name="Segarra C."/>
            <person name="Singh R.S."/>
            <person name="Sirot L."/>
            <person name="Sirota M."/>
            <person name="Sisneros N.B."/>
            <person name="Smith C.D."/>
            <person name="Smith T.F."/>
            <person name="Spieth J."/>
            <person name="Stage D.E."/>
            <person name="Stark A."/>
            <person name="Stephan W."/>
            <person name="Strausberg R.L."/>
            <person name="Strempel S."/>
            <person name="Sturgill D."/>
            <person name="Sutton G."/>
            <person name="Sutton G.G."/>
            <person name="Tao W."/>
            <person name="Teichmann S."/>
            <person name="Tobari Y.N."/>
            <person name="Tomimura Y."/>
            <person name="Tsolas J.M."/>
            <person name="Valente V.L."/>
            <person name="Venter E."/>
            <person name="Venter J.C."/>
            <person name="Vicario S."/>
            <person name="Vieira F.G."/>
            <person name="Vilella A.J."/>
            <person name="Villasante A."/>
            <person name="Walenz B."/>
            <person name="Wang J."/>
            <person name="Wasserman M."/>
            <person name="Watts T."/>
            <person name="Wilson D."/>
            <person name="Wilson R.K."/>
            <person name="Wing R.A."/>
            <person name="Wolfner M.F."/>
            <person name="Wong A."/>
            <person name="Wong G.K."/>
            <person name="Wu C.I."/>
            <person name="Wu G."/>
            <person name="Yamamoto D."/>
            <person name="Yang H.P."/>
            <person name="Yang S.P."/>
            <person name="Yorke J.A."/>
            <person name="Yoshida K."/>
            <person name="Zdobnov E."/>
            <person name="Zhang P."/>
            <person name="Zhang Y."/>
            <person name="Zimin A.V."/>
            <person name="Baldwin J."/>
            <person name="Abdouelleil A."/>
            <person name="Abdulkadir J."/>
            <person name="Abebe A."/>
            <person name="Abera B."/>
            <person name="Abreu J."/>
            <person name="Acer S.C."/>
            <person name="Aftuck L."/>
            <person name="Alexander A."/>
            <person name="An P."/>
            <person name="Anderson E."/>
            <person name="Anderson S."/>
            <person name="Arachi H."/>
            <person name="Azer M."/>
            <person name="Bachantsang P."/>
            <person name="Barry A."/>
            <person name="Bayul T."/>
            <person name="Berlin A."/>
            <person name="Bessette D."/>
            <person name="Bloom T."/>
            <person name="Blye J."/>
            <person name="Boguslavskiy L."/>
            <person name="Bonnet C."/>
            <person name="Boukhgalter B."/>
            <person name="Bourzgui I."/>
            <person name="Brown A."/>
            <person name="Cahill P."/>
            <person name="Channer S."/>
            <person name="Cheshatsang Y."/>
            <person name="Chuda L."/>
            <person name="Citroen M."/>
            <person name="Collymore A."/>
            <person name="Cooke P."/>
            <person name="Costello M."/>
            <person name="D'Aco K."/>
            <person name="Daza R."/>
            <person name="De Haan G."/>
            <person name="DeGray S."/>
            <person name="DeMaso C."/>
            <person name="Dhargay N."/>
            <person name="Dooley K."/>
            <person name="Dooley E."/>
            <person name="Doricent M."/>
            <person name="Dorje P."/>
            <person name="Dorjee K."/>
            <person name="Dupes A."/>
            <person name="Elong R."/>
            <person name="Falk J."/>
            <person name="Farina A."/>
            <person name="Faro S."/>
            <person name="Ferguson D."/>
            <person name="Fisher S."/>
            <person name="Foley C.D."/>
            <person name="Franke A."/>
            <person name="Friedrich D."/>
            <person name="Gadbois L."/>
            <person name="Gearin G."/>
            <person name="Gearin C.R."/>
            <person name="Giannoukos G."/>
            <person name="Goode T."/>
            <person name="Graham J."/>
            <person name="Grandbois E."/>
            <person name="Grewal S."/>
            <person name="Gyaltsen K."/>
            <person name="Hafez N."/>
            <person name="Hagos B."/>
            <person name="Hall J."/>
            <person name="Henson C."/>
            <person name="Hollinger A."/>
            <person name="Honan T."/>
            <person name="Huard M.D."/>
            <person name="Hughes L."/>
            <person name="Hurhula B."/>
            <person name="Husby M.E."/>
            <person name="Kamat A."/>
            <person name="Kanga B."/>
            <person name="Kashin S."/>
            <person name="Khazanovich D."/>
            <person name="Kisner P."/>
            <person name="Lance K."/>
            <person name="Lara M."/>
            <person name="Lee W."/>
            <person name="Lennon N."/>
            <person name="Letendre F."/>
            <person name="LeVine R."/>
            <person name="Lipovsky A."/>
            <person name="Liu X."/>
            <person name="Liu J."/>
            <person name="Liu S."/>
            <person name="Lokyitsang T."/>
            <person name="Lokyitsang Y."/>
            <person name="Lubonja R."/>
            <person name="Lui A."/>
            <person name="MacDonald P."/>
            <person name="Magnisalis V."/>
            <person name="Maru K."/>
            <person name="Matthews C."/>
            <person name="McCusker W."/>
            <person name="McDonough S."/>
            <person name="Mehta T."/>
            <person name="Meldrim J."/>
            <person name="Meneus L."/>
            <person name="Mihai O."/>
            <person name="Mihalev A."/>
            <person name="Mihova T."/>
            <person name="Mittelman R."/>
            <person name="Mlenga V."/>
            <person name="Montmayeur A."/>
            <person name="Mulrain L."/>
            <person name="Navidi A."/>
            <person name="Naylor J."/>
            <person name="Negash T."/>
            <person name="Nguyen T."/>
            <person name="Nguyen N."/>
            <person name="Nicol R."/>
            <person name="Norbu C."/>
            <person name="Norbu N."/>
            <person name="Novod N."/>
            <person name="O'Neill B."/>
            <person name="Osman S."/>
            <person name="Markiewicz E."/>
            <person name="Oyono O.L."/>
            <person name="Patti C."/>
            <person name="Phunkhang P."/>
            <person name="Pierre F."/>
            <person name="Priest M."/>
            <person name="Raghuraman S."/>
            <person name="Rege F."/>
            <person name="Reyes R."/>
            <person name="Rise C."/>
            <person name="Rogov P."/>
            <person name="Ross K."/>
            <person name="Ryan E."/>
            <person name="Settipalli S."/>
            <person name="Shea T."/>
            <person name="Sherpa N."/>
            <person name="Shi L."/>
            <person name="Shih D."/>
            <person name="Sparrow T."/>
            <person name="Spaulding J."/>
            <person name="Stalker J."/>
            <person name="Stange-Thomann N."/>
            <person name="Stavropoulos S."/>
            <person name="Stone C."/>
            <person name="Strader C."/>
            <person name="Tesfaye S."/>
            <person name="Thomson T."/>
            <person name="Thoulutsang Y."/>
            <person name="Thoulutsang D."/>
            <person name="Topham K."/>
            <person name="Topping I."/>
            <person name="Tsamla T."/>
            <person name="Vassiliev H."/>
            <person name="Vo A."/>
            <person name="Wangchuk T."/>
            <person name="Wangdi T."/>
            <person name="Weiand M."/>
            <person name="Wilkinson J."/>
            <person name="Wilson A."/>
            <person name="Yadav S."/>
            <person name="Young G."/>
            <person name="Yu Q."/>
            <person name="Zembek L."/>
            <person name="Zhong D."/>
            <person name="Zimmer A."/>
            <person name="Zwirko Z."/>
            <person name="Jaffe D.B."/>
            <person name="Alvarez P."/>
            <person name="Brockman W."/>
            <person name="Butler J."/>
            <person name="Chin C."/>
            <person name="Gnerre S."/>
            <person name="Grabherr M."/>
            <person name="Kleber M."/>
            <person name="Mauceli E."/>
            <person name="MacCallum I."/>
        </authorList>
    </citation>
    <scope>NUCLEOTIDE SEQUENCE [LARGE SCALE GENOMIC DNA]</scope>
    <source>
        <strain evidence="13">Tucson 14030-0811.24</strain>
    </source>
</reference>
<dbReference type="EMBL" id="CH964232">
    <property type="protein sequence ID" value="EDW81666.2"/>
    <property type="molecule type" value="Genomic_DNA"/>
</dbReference>
<dbReference type="CDD" id="cd00190">
    <property type="entry name" value="Tryp_SPc"/>
    <property type="match status" value="1"/>
</dbReference>
<keyword evidence="3" id="KW-0645">Protease</keyword>
<feature type="region of interest" description="Disordered" evidence="10">
    <location>
        <begin position="1"/>
        <end position="32"/>
    </location>
</feature>
<keyword evidence="2" id="KW-0964">Secreted</keyword>
<proteinExistence type="inferred from homology"/>
<dbReference type="InterPro" id="IPR009003">
    <property type="entry name" value="Peptidase_S1_PA"/>
</dbReference>
<dbReference type="PROSITE" id="PS00134">
    <property type="entry name" value="TRYPSIN_HIS"/>
    <property type="match status" value="1"/>
</dbReference>
<feature type="domain" description="Peptidase S1" evidence="11">
    <location>
        <begin position="51"/>
        <end position="295"/>
    </location>
</feature>
<dbReference type="Gene3D" id="2.40.10.10">
    <property type="entry name" value="Trypsin-like serine proteases"/>
    <property type="match status" value="1"/>
</dbReference>
<dbReference type="AlphaFoldDB" id="B4N9J0"/>
<keyword evidence="5" id="KW-0378">Hydrolase</keyword>
<evidence type="ECO:0000256" key="1">
    <source>
        <dbReference type="ARBA" id="ARBA00004613"/>
    </source>
</evidence>
<organism evidence="12 13">
    <name type="scientific">Drosophila willistoni</name>
    <name type="common">Fruit fly</name>
    <dbReference type="NCBI Taxonomy" id="7260"/>
    <lineage>
        <taxon>Eukaryota</taxon>
        <taxon>Metazoa</taxon>
        <taxon>Ecdysozoa</taxon>
        <taxon>Arthropoda</taxon>
        <taxon>Hexapoda</taxon>
        <taxon>Insecta</taxon>
        <taxon>Pterygota</taxon>
        <taxon>Neoptera</taxon>
        <taxon>Endopterygota</taxon>
        <taxon>Diptera</taxon>
        <taxon>Brachycera</taxon>
        <taxon>Muscomorpha</taxon>
        <taxon>Ephydroidea</taxon>
        <taxon>Drosophilidae</taxon>
        <taxon>Drosophila</taxon>
        <taxon>Sophophora</taxon>
    </lineage>
</organism>
<dbReference type="PRINTS" id="PR00722">
    <property type="entry name" value="CHYMOTRYPSIN"/>
</dbReference>
<evidence type="ECO:0000256" key="7">
    <source>
        <dbReference type="ARBA" id="ARBA00023145"/>
    </source>
</evidence>
<evidence type="ECO:0000256" key="10">
    <source>
        <dbReference type="SAM" id="MobiDB-lite"/>
    </source>
</evidence>
<evidence type="ECO:0000256" key="4">
    <source>
        <dbReference type="ARBA" id="ARBA00022729"/>
    </source>
</evidence>
<feature type="compositionally biased region" description="Low complexity" evidence="10">
    <location>
        <begin position="1"/>
        <end position="24"/>
    </location>
</feature>
<comment type="subcellular location">
    <subcellularLocation>
        <location evidence="1">Secreted</location>
    </subcellularLocation>
</comment>
<dbReference type="FunFam" id="2.40.10.10:FF:000146">
    <property type="entry name" value="Serine protease 53"/>
    <property type="match status" value="1"/>
</dbReference>
<dbReference type="InterPro" id="IPR001254">
    <property type="entry name" value="Trypsin_dom"/>
</dbReference>
<dbReference type="GO" id="GO:0004252">
    <property type="term" value="F:serine-type endopeptidase activity"/>
    <property type="evidence" value="ECO:0007669"/>
    <property type="project" value="InterPro"/>
</dbReference>
<dbReference type="PANTHER" id="PTHR24256">
    <property type="entry name" value="TRYPTASE-RELATED"/>
    <property type="match status" value="1"/>
</dbReference>
<evidence type="ECO:0000256" key="9">
    <source>
        <dbReference type="ARBA" id="ARBA00024195"/>
    </source>
</evidence>
<sequence>MFQFHRQQHQFHSQQQPPQQQFRPNVAQPSFTSDRLSDVCGRERLTSTPLIFGGIALEAGQLPWLVGLFEKRQDHGLGFFCGGTLVSKSTVISAAHCFRHPGRDLPASRTAVSMGRNNLDIWADGELVNVTQLQFHKDYDLNVFLNDIILIRLERSVGFTNYIVPICLWNTNYRLELPQGQKSYVAGFGPDGKGNENTDVARVTDTDIVVAPRCRQELPDRLVQPNTICAKKVGSGPCSSDAGGGLMVRENDIWVLRGIVVGGAINVEEHTCDLKLPVVYTDVAKHIAWIRENMWD</sequence>
<evidence type="ECO:0000256" key="2">
    <source>
        <dbReference type="ARBA" id="ARBA00022525"/>
    </source>
</evidence>
<keyword evidence="7" id="KW-0865">Zymogen</keyword>
<dbReference type="InterPro" id="IPR051487">
    <property type="entry name" value="Ser/Thr_Proteases_Immune/Dev"/>
</dbReference>
<dbReference type="InterPro" id="IPR018114">
    <property type="entry name" value="TRYPSIN_HIS"/>
</dbReference>
<dbReference type="SMART" id="SM00020">
    <property type="entry name" value="Tryp_SPc"/>
    <property type="match status" value="1"/>
</dbReference>
<dbReference type="GO" id="GO:0005576">
    <property type="term" value="C:extracellular region"/>
    <property type="evidence" value="ECO:0007669"/>
    <property type="project" value="UniProtKB-SubCell"/>
</dbReference>
<accession>B4N9J0</accession>
<keyword evidence="8" id="KW-1015">Disulfide bond</keyword>